<comment type="caution">
    <text evidence="3">The sequence shown here is derived from an EMBL/GenBank/DDBJ whole genome shotgun (WGS) entry which is preliminary data.</text>
</comment>
<sequence length="431" mass="46219">MSLLDKNDRPGTYPNSWYTATARPLSPFNPLRGEVRADLCVIGGGYTGLSAALHAAKAGLDVVLIDAQRVGFGASGRNGGQVQSGFNANQQALEKTLGNSDARKVWDLSQEAVALTRTLCETHAPDARFRPGIAHGHWSANSARQEQEYADYLAANYGYTSLEPLSRDALYDILRAPGYHGGTLDHGAGHLHPLRYAFGLARACTEAGVRIFETTRAHAIDGTTVRCDHGRVVADHVIQATNGYGTGLSRPTAARVMPINNFIVATEPLGARAEEVLRRDIAVSDDKFVVNYFRLSEDRRLLFGGGENYSYTFPADITAVVRKPLEQVFPQLSGVKIDYAWGGTLAITMSRLPHIAQVAPGVWSAAGYSGHGVALAGLTGKILAEAVSGEVDGAELLARLPTPRFPGGAALRSPILVLAMTWYALRDKLGI</sequence>
<organism evidence="3 4">
    <name type="scientific">Litoreibacter ponti</name>
    <dbReference type="NCBI Taxonomy" id="1510457"/>
    <lineage>
        <taxon>Bacteria</taxon>
        <taxon>Pseudomonadati</taxon>
        <taxon>Pseudomonadota</taxon>
        <taxon>Alphaproteobacteria</taxon>
        <taxon>Rhodobacterales</taxon>
        <taxon>Roseobacteraceae</taxon>
        <taxon>Litoreibacter</taxon>
    </lineage>
</organism>
<dbReference type="SUPFAM" id="SSF51905">
    <property type="entry name" value="FAD/NAD(P)-binding domain"/>
    <property type="match status" value="1"/>
</dbReference>
<feature type="domain" description="FAD dependent oxidoreductase" evidence="2">
    <location>
        <begin position="38"/>
        <end position="385"/>
    </location>
</feature>
<dbReference type="Gene3D" id="3.50.50.60">
    <property type="entry name" value="FAD/NAD(P)-binding domain"/>
    <property type="match status" value="1"/>
</dbReference>
<dbReference type="GO" id="GO:0005737">
    <property type="term" value="C:cytoplasm"/>
    <property type="evidence" value="ECO:0007669"/>
    <property type="project" value="TreeGrafter"/>
</dbReference>
<dbReference type="RefSeq" id="WP_107844650.1">
    <property type="nucleotide sequence ID" value="NZ_QBKS01000001.1"/>
</dbReference>
<evidence type="ECO:0000313" key="3">
    <source>
        <dbReference type="EMBL" id="PTX56448.1"/>
    </source>
</evidence>
<keyword evidence="4" id="KW-1185">Reference proteome</keyword>
<dbReference type="GO" id="GO:0016491">
    <property type="term" value="F:oxidoreductase activity"/>
    <property type="evidence" value="ECO:0007669"/>
    <property type="project" value="UniProtKB-KW"/>
</dbReference>
<evidence type="ECO:0000259" key="2">
    <source>
        <dbReference type="Pfam" id="PF01266"/>
    </source>
</evidence>
<dbReference type="Proteomes" id="UP000243978">
    <property type="component" value="Unassembled WGS sequence"/>
</dbReference>
<evidence type="ECO:0000313" key="4">
    <source>
        <dbReference type="Proteomes" id="UP000243978"/>
    </source>
</evidence>
<dbReference type="PANTHER" id="PTHR13847:SF281">
    <property type="entry name" value="FAD DEPENDENT OXIDOREDUCTASE DOMAIN-CONTAINING PROTEIN"/>
    <property type="match status" value="1"/>
</dbReference>
<reference evidence="3 4" key="1">
    <citation type="submission" date="2018-04" db="EMBL/GenBank/DDBJ databases">
        <title>Genomic Encyclopedia of Archaeal and Bacterial Type Strains, Phase II (KMG-II): from individual species to whole genera.</title>
        <authorList>
            <person name="Goeker M."/>
        </authorList>
    </citation>
    <scope>NUCLEOTIDE SEQUENCE [LARGE SCALE GENOMIC DNA]</scope>
    <source>
        <strain evidence="3 4">DSM 100977</strain>
    </source>
</reference>
<dbReference type="OrthoDB" id="9806601at2"/>
<proteinExistence type="predicted"/>
<protein>
    <submittedName>
        <fullName evidence="3">Gamma-glutamylputrescine oxidase</fullName>
    </submittedName>
</protein>
<dbReference type="Pfam" id="PF01266">
    <property type="entry name" value="DAO"/>
    <property type="match status" value="1"/>
</dbReference>
<dbReference type="PANTHER" id="PTHR13847">
    <property type="entry name" value="SARCOSINE DEHYDROGENASE-RELATED"/>
    <property type="match status" value="1"/>
</dbReference>
<evidence type="ECO:0000256" key="1">
    <source>
        <dbReference type="ARBA" id="ARBA00023002"/>
    </source>
</evidence>
<name>A0A2T6BK62_9RHOB</name>
<dbReference type="InterPro" id="IPR036188">
    <property type="entry name" value="FAD/NAD-bd_sf"/>
</dbReference>
<dbReference type="InterPro" id="IPR006076">
    <property type="entry name" value="FAD-dep_OxRdtase"/>
</dbReference>
<dbReference type="EMBL" id="QBKS01000001">
    <property type="protein sequence ID" value="PTX56448.1"/>
    <property type="molecule type" value="Genomic_DNA"/>
</dbReference>
<gene>
    <name evidence="3" type="ORF">C8N43_1107</name>
</gene>
<dbReference type="AlphaFoldDB" id="A0A2T6BK62"/>
<accession>A0A2T6BK62</accession>
<dbReference type="Gene3D" id="3.30.9.10">
    <property type="entry name" value="D-Amino Acid Oxidase, subunit A, domain 2"/>
    <property type="match status" value="1"/>
</dbReference>
<keyword evidence="1" id="KW-0560">Oxidoreductase</keyword>